<reference evidence="7 8" key="1">
    <citation type="submission" date="2012-09" db="EMBL/GenBank/DDBJ databases">
        <title>The Genome Sequence of Actinobaculum massiliae ACS-171-V-COL2.</title>
        <authorList>
            <consortium name="The Broad Institute Genome Sequencing Platform"/>
            <person name="Earl A."/>
            <person name="Ward D."/>
            <person name="Feldgarden M."/>
            <person name="Gevers D."/>
            <person name="Saerens B."/>
            <person name="Vaneechoutte M."/>
            <person name="Walker B."/>
            <person name="Young S.K."/>
            <person name="Zeng Q."/>
            <person name="Gargeya S."/>
            <person name="Fitzgerald M."/>
            <person name="Haas B."/>
            <person name="Abouelleil A."/>
            <person name="Alvarado L."/>
            <person name="Arachchi H.M."/>
            <person name="Berlin A."/>
            <person name="Chapman S.B."/>
            <person name="Goldberg J."/>
            <person name="Griggs A."/>
            <person name="Gujja S."/>
            <person name="Hansen M."/>
            <person name="Howarth C."/>
            <person name="Imamovic A."/>
            <person name="Larimer J."/>
            <person name="McCowen C."/>
            <person name="Montmayeur A."/>
            <person name="Murphy C."/>
            <person name="Neiman D."/>
            <person name="Pearson M."/>
            <person name="Priest M."/>
            <person name="Roberts A."/>
            <person name="Saif S."/>
            <person name="Shea T."/>
            <person name="Sisk P."/>
            <person name="Sykes S."/>
            <person name="Wortman J."/>
            <person name="Nusbaum C."/>
            <person name="Birren B."/>
        </authorList>
    </citation>
    <scope>NUCLEOTIDE SEQUENCE [LARGE SCALE GENOMIC DNA]</scope>
    <source>
        <strain evidence="8">ACS-171-V-Col2</strain>
    </source>
</reference>
<feature type="domain" description="Type II methyltransferase M.TaqI-like" evidence="6">
    <location>
        <begin position="100"/>
        <end position="298"/>
    </location>
</feature>
<evidence type="ECO:0000259" key="6">
    <source>
        <dbReference type="Pfam" id="PF07669"/>
    </source>
</evidence>
<dbReference type="SUPFAM" id="SSF53335">
    <property type="entry name" value="S-adenosyl-L-methionine-dependent methyltransferases"/>
    <property type="match status" value="1"/>
</dbReference>
<keyword evidence="4" id="KW-0949">S-adenosyl-L-methionine</keyword>
<organism evidence="7 8">
    <name type="scientific">Actinobaculum massiliense ACS-171-V-Col2</name>
    <dbReference type="NCBI Taxonomy" id="883066"/>
    <lineage>
        <taxon>Bacteria</taxon>
        <taxon>Bacillati</taxon>
        <taxon>Actinomycetota</taxon>
        <taxon>Actinomycetes</taxon>
        <taxon>Actinomycetales</taxon>
        <taxon>Actinomycetaceae</taxon>
        <taxon>Actinobaculum</taxon>
    </lineage>
</organism>
<name>K9ED07_9ACTO</name>
<dbReference type="InterPro" id="IPR002052">
    <property type="entry name" value="DNA_methylase_N6_adenine_CS"/>
</dbReference>
<dbReference type="GO" id="GO:0003676">
    <property type="term" value="F:nucleic acid binding"/>
    <property type="evidence" value="ECO:0007669"/>
    <property type="project" value="InterPro"/>
</dbReference>
<evidence type="ECO:0000313" key="8">
    <source>
        <dbReference type="Proteomes" id="UP000009888"/>
    </source>
</evidence>
<comment type="catalytic activity">
    <reaction evidence="5">
        <text>a 2'-deoxyadenosine in DNA + S-adenosyl-L-methionine = an N(6)-methyl-2'-deoxyadenosine in DNA + S-adenosyl-L-homocysteine + H(+)</text>
        <dbReference type="Rhea" id="RHEA:15197"/>
        <dbReference type="Rhea" id="RHEA-COMP:12418"/>
        <dbReference type="Rhea" id="RHEA-COMP:12419"/>
        <dbReference type="ChEBI" id="CHEBI:15378"/>
        <dbReference type="ChEBI" id="CHEBI:57856"/>
        <dbReference type="ChEBI" id="CHEBI:59789"/>
        <dbReference type="ChEBI" id="CHEBI:90615"/>
        <dbReference type="ChEBI" id="CHEBI:90616"/>
        <dbReference type="EC" id="2.1.1.72"/>
    </reaction>
</comment>
<dbReference type="eggNOG" id="COG0286">
    <property type="taxonomic scope" value="Bacteria"/>
</dbReference>
<dbReference type="InterPro" id="IPR011639">
    <property type="entry name" value="MethylTrfase_TaqI-like_dom"/>
</dbReference>
<dbReference type="GO" id="GO:0032259">
    <property type="term" value="P:methylation"/>
    <property type="evidence" value="ECO:0007669"/>
    <property type="project" value="UniProtKB-KW"/>
</dbReference>
<dbReference type="GO" id="GO:0009007">
    <property type="term" value="F:site-specific DNA-methyltransferase (adenine-specific) activity"/>
    <property type="evidence" value="ECO:0007669"/>
    <property type="project" value="UniProtKB-EC"/>
</dbReference>
<dbReference type="InterPro" id="IPR029063">
    <property type="entry name" value="SAM-dependent_MTases_sf"/>
</dbReference>
<evidence type="ECO:0000256" key="5">
    <source>
        <dbReference type="ARBA" id="ARBA00047942"/>
    </source>
</evidence>
<dbReference type="EMBL" id="AGWL01000005">
    <property type="protein sequence ID" value="EKU95144.1"/>
    <property type="molecule type" value="Genomic_DNA"/>
</dbReference>
<keyword evidence="2" id="KW-0489">Methyltransferase</keyword>
<evidence type="ECO:0000256" key="4">
    <source>
        <dbReference type="ARBA" id="ARBA00022691"/>
    </source>
</evidence>
<dbReference type="AlphaFoldDB" id="K9ED07"/>
<sequence length="560" mass="63299">MIQSPLRPHNPDVLTCIANLSNDEVFTPPTIANKMLDQVADAWRQNYDGADIWADPTVTFLDPCTKSGVFLREITRRFVDGLAGKIPNLQERVNHILTRQVFGLAITNLTALLSRRSVYCSKWANREHSICTEFDGESGHIWFDRTDHTWVGGTREARVNPRSGADEFIYKNRRCSFCGASEAEYARAEDLETHAYEFIHTDDVVARLNEIFGEEMHFDVVIGNPPYQLSDSGHGVSAKPIYHKFIEQAKNLDPKMLCMVVPARWFSGGKGLDAFRAEMLGDDRIAVLHDFPDSRDVFPEVDVAGGICYFLWSATHSGDTEITTHRGTSTTTSLRSLLEPGNDIFLRDERAIRILKKIYAKEMSVPFEDALTVLPESLQFAGQVSARKPFGFPTNFHGSTKKSSQKSVRLISKTGVQWVSRTEILNNLDTIDMWKVFTSNASNDHAGQPDKNGTRRVLGRTGILEPNTAVTETYILLGTFDIPESAESCLCYVTTKFTRFLISLRTSTQHITRGRFRYVPIQKWDHMYTDTELYSKYNLDAREIELIENSIRPMDGGNDV</sequence>
<dbReference type="PANTHER" id="PTHR33841">
    <property type="entry name" value="DNA METHYLTRANSFERASE YEEA-RELATED"/>
    <property type="match status" value="1"/>
</dbReference>
<dbReference type="PRINTS" id="PR00507">
    <property type="entry name" value="N12N6MTFRASE"/>
</dbReference>
<dbReference type="PROSITE" id="PS00092">
    <property type="entry name" value="N6_MTASE"/>
    <property type="match status" value="1"/>
</dbReference>
<evidence type="ECO:0000256" key="3">
    <source>
        <dbReference type="ARBA" id="ARBA00022679"/>
    </source>
</evidence>
<keyword evidence="8" id="KW-1185">Reference proteome</keyword>
<evidence type="ECO:0000313" key="7">
    <source>
        <dbReference type="EMBL" id="EKU95144.1"/>
    </source>
</evidence>
<keyword evidence="3" id="KW-0808">Transferase</keyword>
<gene>
    <name evidence="7" type="ORF">HMPREF9233_00905</name>
</gene>
<evidence type="ECO:0000256" key="2">
    <source>
        <dbReference type="ARBA" id="ARBA00022603"/>
    </source>
</evidence>
<comment type="caution">
    <text evidence="7">The sequence shown here is derived from an EMBL/GenBank/DDBJ whole genome shotgun (WGS) entry which is preliminary data.</text>
</comment>
<dbReference type="GO" id="GO:0006304">
    <property type="term" value="P:DNA modification"/>
    <property type="evidence" value="ECO:0007669"/>
    <property type="project" value="InterPro"/>
</dbReference>
<dbReference type="PANTHER" id="PTHR33841:SF1">
    <property type="entry name" value="DNA METHYLTRANSFERASE A"/>
    <property type="match status" value="1"/>
</dbReference>
<dbReference type="Gene3D" id="3.40.50.150">
    <property type="entry name" value="Vaccinia Virus protein VP39"/>
    <property type="match status" value="1"/>
</dbReference>
<dbReference type="RefSeq" id="WP_007001111.1">
    <property type="nucleotide sequence ID" value="NZ_JH992955.1"/>
</dbReference>
<dbReference type="HOGENOM" id="CLU_024181_1_0_11"/>
<dbReference type="Proteomes" id="UP000009888">
    <property type="component" value="Unassembled WGS sequence"/>
</dbReference>
<dbReference type="InterPro" id="IPR050953">
    <property type="entry name" value="N4_N6_ade-DNA_methylase"/>
</dbReference>
<dbReference type="STRING" id="202789.GCA_001457435_01216"/>
<protein>
    <recommendedName>
        <fullName evidence="1">site-specific DNA-methyltransferase (adenine-specific)</fullName>
        <ecNumber evidence="1">2.1.1.72</ecNumber>
    </recommendedName>
</protein>
<accession>K9ED07</accession>
<dbReference type="PATRIC" id="fig|883066.3.peg.944"/>
<dbReference type="Pfam" id="PF07669">
    <property type="entry name" value="Eco57I"/>
    <property type="match status" value="1"/>
</dbReference>
<dbReference type="EC" id="2.1.1.72" evidence="1"/>
<proteinExistence type="predicted"/>
<evidence type="ECO:0000256" key="1">
    <source>
        <dbReference type="ARBA" id="ARBA00011900"/>
    </source>
</evidence>